<evidence type="ECO:0000313" key="1">
    <source>
        <dbReference type="EMBL" id="OOF44026.1"/>
    </source>
</evidence>
<dbReference type="InterPro" id="IPR009752">
    <property type="entry name" value="Phage_Mu_GpJ"/>
</dbReference>
<gene>
    <name evidence="1" type="ORF">BKK51_10190</name>
</gene>
<name>A0A1V3IPH1_9PAST</name>
<dbReference type="EMBL" id="MLHK01000059">
    <property type="protein sequence ID" value="OOF44026.1"/>
    <property type="molecule type" value="Genomic_DNA"/>
</dbReference>
<evidence type="ECO:0008006" key="3">
    <source>
        <dbReference type="Google" id="ProtNLM"/>
    </source>
</evidence>
<dbReference type="Pfam" id="PF07030">
    <property type="entry name" value="Phage_Mu_Gp36"/>
    <property type="match status" value="1"/>
</dbReference>
<reference evidence="1 2" key="1">
    <citation type="submission" date="2016-10" db="EMBL/GenBank/DDBJ databases">
        <title>Rodentibacter gen. nov. and new species.</title>
        <authorList>
            <person name="Christensen H."/>
        </authorList>
    </citation>
    <scope>NUCLEOTIDE SEQUENCE [LARGE SCALE GENOMIC DNA]</scope>
    <source>
        <strain evidence="1 2">H1983213011</strain>
    </source>
</reference>
<accession>A0A1V3IPH1</accession>
<proteinExistence type="predicted"/>
<protein>
    <recommendedName>
        <fullName evidence="3">DUF1320 domain-containing protein</fullName>
    </recommendedName>
</protein>
<dbReference type="Proteomes" id="UP000188728">
    <property type="component" value="Unassembled WGS sequence"/>
</dbReference>
<evidence type="ECO:0000313" key="2">
    <source>
        <dbReference type="Proteomes" id="UP000188728"/>
    </source>
</evidence>
<sequence>MYISAQDLTEVMSEGTLIALSNDTSRAQEADPIVLNKACEYATETVDGYLRSRYVLPLNQVPTLVRNICLQLARYWLYSRRPDGKGFPDNVKDTHAQALKDLERIANGKLHLGLTELGGSEDDNLPSALKFKARAPQKLDLSGY</sequence>
<organism evidence="1 2">
    <name type="scientific">Rodentibacter trehalosifermentans</name>
    <dbReference type="NCBI Taxonomy" id="1908263"/>
    <lineage>
        <taxon>Bacteria</taxon>
        <taxon>Pseudomonadati</taxon>
        <taxon>Pseudomonadota</taxon>
        <taxon>Gammaproteobacteria</taxon>
        <taxon>Pasteurellales</taxon>
        <taxon>Pasteurellaceae</taxon>
        <taxon>Rodentibacter</taxon>
    </lineage>
</organism>
<dbReference type="AlphaFoldDB" id="A0A1V3IPH1"/>
<comment type="caution">
    <text evidence="1">The sequence shown here is derived from an EMBL/GenBank/DDBJ whole genome shotgun (WGS) entry which is preliminary data.</text>
</comment>
<dbReference type="RefSeq" id="WP_077474486.1">
    <property type="nucleotide sequence ID" value="NZ_MLHK01000059.1"/>
</dbReference>